<keyword evidence="4 9" id="KW-0812">Transmembrane</keyword>
<keyword evidence="6 9" id="KW-1133">Transmembrane helix</keyword>
<proteinExistence type="inferred from homology"/>
<comment type="function">
    <text evidence="9">Part of the Sec protein translocase complex. Interacts with the SecYEG preprotein conducting channel. SecDF uses the proton motive force (PMF) to complete protein translocation after the ATP-dependent function of SecA.</text>
</comment>
<keyword evidence="5 9" id="KW-0653">Protein transport</keyword>
<dbReference type="NCBIfam" id="TIGR00916">
    <property type="entry name" value="2A0604s01"/>
    <property type="match status" value="1"/>
</dbReference>
<dbReference type="AlphaFoldDB" id="A0A3G8ZVN0"/>
<keyword evidence="8 9" id="KW-0472">Membrane</keyword>
<dbReference type="Pfam" id="PF07549">
    <property type="entry name" value="Sec_GG"/>
    <property type="match status" value="1"/>
</dbReference>
<organism evidence="12 13">
    <name type="scientific">Nakamurella antarctica</name>
    <dbReference type="NCBI Taxonomy" id="1902245"/>
    <lineage>
        <taxon>Bacteria</taxon>
        <taxon>Bacillati</taxon>
        <taxon>Actinomycetota</taxon>
        <taxon>Actinomycetes</taxon>
        <taxon>Nakamurellales</taxon>
        <taxon>Nakamurellaceae</taxon>
        <taxon>Nakamurella</taxon>
    </lineage>
</organism>
<dbReference type="GO" id="GO:0015450">
    <property type="term" value="F:protein-transporting ATPase activity"/>
    <property type="evidence" value="ECO:0007669"/>
    <property type="project" value="InterPro"/>
</dbReference>
<keyword evidence="3 9" id="KW-1003">Cell membrane</keyword>
<evidence type="ECO:0000256" key="1">
    <source>
        <dbReference type="ARBA" id="ARBA00004651"/>
    </source>
</evidence>
<sequence length="442" mass="45898">MMGIDPTKEDFSITSAGSEVRATGPAPLPVGFIARLSTGTGAFNILGKRRYYYIIGVAMAALAILLILVRGFNLGIDFEGGTKLQFPPGNSTTTQQVTDLVADSVGIKDATVQTVGTGTASVIQVRVKTLSADQIVAVKQALTASFGIAENQVSDSAVSETWGGEISQRALIALIVFLVVVSLFLWIRYEKRVAVGAVVSVLHDLLVTAGVYALVGFEVTPATVIGLLTILGFSLYDTVVVYDKVQENTKGLTSLIRRNYLEASNLAINQTLMRSINTTIIALLPVGGLLVAGVVILGSGTLKDLALVQLVGMIVSGYSSVFIAVPLAVDLKMRDPLIKAHTARVAAKRKSEGLVVDADGDLIGRVAVPAKAHSTGAKSASGPAAGSVALLERETDSGAAAGTPTAASTKTAPLQSGQAPRPGVKPQRPSGKGQRPAGKRSR</sequence>
<feature type="transmembrane region" description="Helical" evidence="9">
    <location>
        <begin position="221"/>
        <end position="242"/>
    </location>
</feature>
<keyword evidence="7 9" id="KW-0811">Translocation</keyword>
<feature type="compositionally biased region" description="Low complexity" evidence="10">
    <location>
        <begin position="397"/>
        <end position="413"/>
    </location>
</feature>
<feature type="transmembrane region" description="Helical" evidence="9">
    <location>
        <begin position="51"/>
        <end position="72"/>
    </location>
</feature>
<dbReference type="InterPro" id="IPR005665">
    <property type="entry name" value="SecF_bac"/>
</dbReference>
<evidence type="ECO:0000256" key="8">
    <source>
        <dbReference type="ARBA" id="ARBA00023136"/>
    </source>
</evidence>
<feature type="transmembrane region" description="Helical" evidence="9">
    <location>
        <begin position="280"/>
        <end position="300"/>
    </location>
</feature>
<dbReference type="InterPro" id="IPR055344">
    <property type="entry name" value="SecD_SecF_C_bact"/>
</dbReference>
<reference evidence="12 13" key="2">
    <citation type="submission" date="2018-12" db="EMBL/GenBank/DDBJ databases">
        <title>Nakamurella antarcticus sp. nov., isolated from Antarctica South Shetland Islands soil.</title>
        <authorList>
            <person name="Peng F."/>
        </authorList>
    </citation>
    <scope>NUCLEOTIDE SEQUENCE [LARGE SCALE GENOMIC DNA]</scope>
    <source>
        <strain evidence="12 13">S14-144</strain>
    </source>
</reference>
<evidence type="ECO:0000256" key="9">
    <source>
        <dbReference type="HAMAP-Rule" id="MF_01464"/>
    </source>
</evidence>
<dbReference type="PANTHER" id="PTHR30081">
    <property type="entry name" value="PROTEIN-EXPORT MEMBRANE PROTEIN SEC"/>
    <property type="match status" value="1"/>
</dbReference>
<dbReference type="GO" id="GO:0005886">
    <property type="term" value="C:plasma membrane"/>
    <property type="evidence" value="ECO:0007669"/>
    <property type="project" value="UniProtKB-SubCell"/>
</dbReference>
<evidence type="ECO:0000256" key="3">
    <source>
        <dbReference type="ARBA" id="ARBA00022475"/>
    </source>
</evidence>
<evidence type="ECO:0000256" key="2">
    <source>
        <dbReference type="ARBA" id="ARBA00022448"/>
    </source>
</evidence>
<feature type="domain" description="Protein export membrane protein SecD/SecF C-terminal" evidence="11">
    <location>
        <begin position="144"/>
        <end position="333"/>
    </location>
</feature>
<dbReference type="KEGG" id="nak:EH165_05795"/>
<evidence type="ECO:0000313" key="12">
    <source>
        <dbReference type="EMBL" id="AZI57731.1"/>
    </source>
</evidence>
<dbReference type="InterPro" id="IPR048634">
    <property type="entry name" value="SecD_SecF_C"/>
</dbReference>
<reference evidence="12 13" key="1">
    <citation type="submission" date="2018-11" db="EMBL/GenBank/DDBJ databases">
        <authorList>
            <person name="Da X."/>
        </authorList>
    </citation>
    <scope>NUCLEOTIDE SEQUENCE [LARGE SCALE GENOMIC DNA]</scope>
    <source>
        <strain evidence="12 13">S14-144</strain>
    </source>
</reference>
<dbReference type="InterPro" id="IPR022646">
    <property type="entry name" value="SecD/SecF_CS"/>
</dbReference>
<feature type="transmembrane region" description="Helical" evidence="9">
    <location>
        <begin position="306"/>
        <end position="329"/>
    </location>
</feature>
<keyword evidence="13" id="KW-1185">Reference proteome</keyword>
<evidence type="ECO:0000259" key="11">
    <source>
        <dbReference type="Pfam" id="PF02355"/>
    </source>
</evidence>
<dbReference type="GO" id="GO:0043952">
    <property type="term" value="P:protein transport by the Sec complex"/>
    <property type="evidence" value="ECO:0007669"/>
    <property type="project" value="UniProtKB-UniRule"/>
</dbReference>
<gene>
    <name evidence="9 12" type="primary">secF</name>
    <name evidence="12" type="ORF">EH165_05795</name>
</gene>
<dbReference type="SUPFAM" id="SSF82866">
    <property type="entry name" value="Multidrug efflux transporter AcrB transmembrane domain"/>
    <property type="match status" value="1"/>
</dbReference>
<dbReference type="PRINTS" id="PR01755">
    <property type="entry name" value="SECFTRNLCASE"/>
</dbReference>
<evidence type="ECO:0000256" key="4">
    <source>
        <dbReference type="ARBA" id="ARBA00022692"/>
    </source>
</evidence>
<dbReference type="Gene3D" id="1.20.1640.10">
    <property type="entry name" value="Multidrug efflux transporter AcrB transmembrane domain"/>
    <property type="match status" value="1"/>
</dbReference>
<evidence type="ECO:0000256" key="6">
    <source>
        <dbReference type="ARBA" id="ARBA00022989"/>
    </source>
</evidence>
<dbReference type="HAMAP" id="MF_01464_B">
    <property type="entry name" value="SecF_B"/>
    <property type="match status" value="1"/>
</dbReference>
<protein>
    <recommendedName>
        <fullName evidence="9">Protein-export membrane protein SecF</fullName>
    </recommendedName>
</protein>
<evidence type="ECO:0000256" key="10">
    <source>
        <dbReference type="SAM" id="MobiDB-lite"/>
    </source>
</evidence>
<comment type="subcellular location">
    <subcellularLocation>
        <location evidence="1 9">Cell membrane</location>
        <topology evidence="1 9">Multi-pass membrane protein</topology>
    </subcellularLocation>
</comment>
<dbReference type="InterPro" id="IPR022645">
    <property type="entry name" value="SecD/SecF_bac"/>
</dbReference>
<dbReference type="OrthoDB" id="9774769at2"/>
<feature type="transmembrane region" description="Helical" evidence="9">
    <location>
        <begin position="166"/>
        <end position="186"/>
    </location>
</feature>
<accession>A0A3G8ZVN0</accession>
<dbReference type="Pfam" id="PF02355">
    <property type="entry name" value="SecD_SecF_C"/>
    <property type="match status" value="1"/>
</dbReference>
<dbReference type="InterPro" id="IPR022813">
    <property type="entry name" value="SecD/SecF_arch_bac"/>
</dbReference>
<dbReference type="PANTHER" id="PTHR30081:SF8">
    <property type="entry name" value="PROTEIN TRANSLOCASE SUBUNIT SECF"/>
    <property type="match status" value="1"/>
</dbReference>
<evidence type="ECO:0000256" key="5">
    <source>
        <dbReference type="ARBA" id="ARBA00022927"/>
    </source>
</evidence>
<dbReference type="GO" id="GO:0065002">
    <property type="term" value="P:intracellular protein transmembrane transport"/>
    <property type="evidence" value="ECO:0007669"/>
    <property type="project" value="UniProtKB-UniRule"/>
</dbReference>
<dbReference type="NCBIfam" id="TIGR00966">
    <property type="entry name" value="transloc_SecF"/>
    <property type="match status" value="1"/>
</dbReference>
<evidence type="ECO:0000256" key="7">
    <source>
        <dbReference type="ARBA" id="ARBA00023010"/>
    </source>
</evidence>
<feature type="region of interest" description="Disordered" evidence="10">
    <location>
        <begin position="392"/>
        <end position="442"/>
    </location>
</feature>
<name>A0A3G8ZVN0_9ACTN</name>
<dbReference type="Proteomes" id="UP000268084">
    <property type="component" value="Chromosome"/>
</dbReference>
<comment type="subunit">
    <text evidence="9">Forms a complex with SecD. Part of the essential Sec protein translocation apparatus which comprises SecA, SecYEG and auxiliary proteins SecDF. Other proteins may also be involved.</text>
</comment>
<comment type="similarity">
    <text evidence="9">Belongs to the SecD/SecF family. SecF subfamily.</text>
</comment>
<keyword evidence="2 9" id="KW-0813">Transport</keyword>
<dbReference type="GO" id="GO:0006605">
    <property type="term" value="P:protein targeting"/>
    <property type="evidence" value="ECO:0007669"/>
    <property type="project" value="UniProtKB-UniRule"/>
</dbReference>
<evidence type="ECO:0000313" key="13">
    <source>
        <dbReference type="Proteomes" id="UP000268084"/>
    </source>
</evidence>
<feature type="transmembrane region" description="Helical" evidence="9">
    <location>
        <begin position="193"/>
        <end position="215"/>
    </location>
</feature>
<dbReference type="EMBL" id="CP034170">
    <property type="protein sequence ID" value="AZI57731.1"/>
    <property type="molecule type" value="Genomic_DNA"/>
</dbReference>